<reference evidence="6" key="2">
    <citation type="submission" date="2015-11" db="EMBL/GenBank/DDBJ databases">
        <authorList>
            <person name="Zhang Y."/>
            <person name="Guo Z."/>
        </authorList>
    </citation>
    <scope>NUCLEOTIDE SEQUENCE</scope>
</reference>
<dbReference type="OrthoDB" id="75502at2759"/>
<protein>
    <submittedName>
        <fullName evidence="6">Glutamate receptor interacting protein 1</fullName>
    </submittedName>
</protein>
<proteinExistence type="predicted"/>
<dbReference type="GO" id="GO:0098887">
    <property type="term" value="P:neurotransmitter receptor transport, endosome to postsynaptic membrane"/>
    <property type="evidence" value="ECO:0007669"/>
    <property type="project" value="TreeGrafter"/>
</dbReference>
<keyword evidence="2" id="KW-0963">Cytoplasm</keyword>
<dbReference type="PROSITE" id="PS50106">
    <property type="entry name" value="PDZ"/>
    <property type="match status" value="3"/>
</dbReference>
<evidence type="ECO:0000256" key="2">
    <source>
        <dbReference type="ARBA" id="ARBA00022490"/>
    </source>
</evidence>
<accession>A0A0S4MKH0</accession>
<dbReference type="InterPro" id="IPR043545">
    <property type="entry name" value="GRIP1/2"/>
</dbReference>
<evidence type="ECO:0000259" key="5">
    <source>
        <dbReference type="PROSITE" id="PS50106"/>
    </source>
</evidence>
<keyword evidence="7" id="KW-1185">Reference proteome</keyword>
<dbReference type="PANTHER" id="PTHR46227:SF2">
    <property type="entry name" value="FI03335P"/>
    <property type="match status" value="1"/>
</dbReference>
<dbReference type="Gene3D" id="2.30.42.10">
    <property type="match status" value="3"/>
</dbReference>
<feature type="domain" description="PDZ" evidence="5">
    <location>
        <begin position="260"/>
        <end position="335"/>
    </location>
</feature>
<dbReference type="eggNOG" id="KOG3528">
    <property type="taxonomic scope" value="Eukaryota"/>
</dbReference>
<feature type="domain" description="PDZ" evidence="5">
    <location>
        <begin position="63"/>
        <end position="146"/>
    </location>
</feature>
<sequence length="351" mass="37376">MSLGQPRSQPPGSTINSTGTQCRPENLLSVCVHLEQRSSNNAASTDSEFTESCSSGTMYGSIEVTLHKQKYASLGITVSGDVDRGYPPRITTIKPGSIADKSDCILVNDVIKSINGAATANLTHEQIVKLTKNADATIRLGLEYVLTDSVKSATAKHAFIHLEPANESFGITVRGGLSPTGNGVFPLTICRIRPKSCADLNGCLKQGDRLLAIDGVQTCGLTCEESMKLLACYRSGISLFIEYDVADIGADGRQGTGPFEIDIEKLPSERLGANVVTFGDPLQGTKRLLISHIRDGSIADSRCGALQVGDLIESINGMKASELTLQEAIGLLSDSTSRSIKLHILPCPEIR</sequence>
<keyword evidence="3" id="KW-0677">Repeat</keyword>
<evidence type="ECO:0000256" key="3">
    <source>
        <dbReference type="ARBA" id="ARBA00022737"/>
    </source>
</evidence>
<dbReference type="STRING" id="6211.A0A0S4MKH0"/>
<dbReference type="InterPro" id="IPR036034">
    <property type="entry name" value="PDZ_sf"/>
</dbReference>
<dbReference type="PANTHER" id="PTHR46227">
    <property type="entry name" value="GLUTAMATE RECEPTOR-INTERACTING PROTEIN GRIP"/>
    <property type="match status" value="1"/>
</dbReference>
<reference evidence="6" key="1">
    <citation type="journal article" date="2013" name="Nature">
        <title>The genomes of four tapeworm species reveal adaptations to parasitism.</title>
        <authorList>
            <person name="Tsai I.J."/>
            <person name="Zarowiecki M."/>
            <person name="Holroyd N."/>
            <person name="Garciarrubio A."/>
            <person name="Sanchez-Flores A."/>
            <person name="Brooks K.L."/>
            <person name="Tracey A."/>
            <person name="Bobes R.J."/>
            <person name="Fragoso G."/>
            <person name="Sciutto E."/>
            <person name="Aslett M."/>
            <person name="Beasley H."/>
            <person name="Bennett H.M."/>
            <person name="Cai J."/>
            <person name="Camicia F."/>
            <person name="Clark R."/>
            <person name="Cucher M."/>
            <person name="De Silva N."/>
            <person name="Day T.A."/>
            <person name="Deplazes P."/>
            <person name="Estrada K."/>
            <person name="Fernandez C."/>
            <person name="Holland P.W."/>
            <person name="Hou J."/>
            <person name="Hu S."/>
            <person name="Huckvale T."/>
            <person name="Hung S.S."/>
            <person name="Kamenetzky L."/>
            <person name="Keane J.A."/>
            <person name="Kiss F."/>
            <person name="Koziol U."/>
            <person name="Lambert O."/>
            <person name="Liu K."/>
            <person name="Luo X."/>
            <person name="Luo Y."/>
            <person name="Macchiaroli N."/>
            <person name="Nichol S."/>
            <person name="Paps J."/>
            <person name="Parkinson J."/>
            <person name="Pouchkina-Stantcheva N."/>
            <person name="Riddiford N."/>
            <person name="Rosenzvit M."/>
            <person name="Salinas G."/>
            <person name="Wasmuth J.D."/>
            <person name="Zamanian M."/>
            <person name="Zheng Y."/>
            <person name="Cai X."/>
            <person name="Soberon X."/>
            <person name="Olson P.D."/>
            <person name="Laclette J.P."/>
            <person name="Brehm K."/>
            <person name="Berriman M."/>
            <person name="Garciarrubio A."/>
            <person name="Bobes R.J."/>
            <person name="Fragoso G."/>
            <person name="Sanchez-Flores A."/>
            <person name="Estrada K."/>
            <person name="Cevallos M.A."/>
            <person name="Morett E."/>
            <person name="Gonzalez V."/>
            <person name="Portillo T."/>
            <person name="Ochoa-Leyva A."/>
            <person name="Jose M.V."/>
            <person name="Sciutto E."/>
            <person name="Landa A."/>
            <person name="Jimenez L."/>
            <person name="Valdes V."/>
            <person name="Carrero J.C."/>
            <person name="Larralde C."/>
            <person name="Morales-Montor J."/>
            <person name="Limon-Lason J."/>
            <person name="Soberon X."/>
            <person name="Laclette J.P."/>
        </authorList>
    </citation>
    <scope>NUCLEOTIDE SEQUENCE [LARGE SCALE GENOMIC DNA]</scope>
</reference>
<name>A0A0S4MKH0_ECHMU</name>
<evidence type="ECO:0000256" key="4">
    <source>
        <dbReference type="SAM" id="MobiDB-lite"/>
    </source>
</evidence>
<dbReference type="AlphaFoldDB" id="A0A0S4MKH0"/>
<dbReference type="Pfam" id="PF00595">
    <property type="entry name" value="PDZ"/>
    <property type="match status" value="3"/>
</dbReference>
<dbReference type="SUPFAM" id="SSF50156">
    <property type="entry name" value="PDZ domain-like"/>
    <property type="match status" value="3"/>
</dbReference>
<dbReference type="SMART" id="SM00228">
    <property type="entry name" value="PDZ"/>
    <property type="match status" value="3"/>
</dbReference>
<evidence type="ECO:0000313" key="7">
    <source>
        <dbReference type="Proteomes" id="UP000017246"/>
    </source>
</evidence>
<dbReference type="EMBL" id="LN902844">
    <property type="protein sequence ID" value="CUT98684.1"/>
    <property type="molecule type" value="Genomic_DNA"/>
</dbReference>
<evidence type="ECO:0000256" key="1">
    <source>
        <dbReference type="ARBA" id="ARBA00004496"/>
    </source>
</evidence>
<dbReference type="OMA" id="IRPKSCA"/>
<evidence type="ECO:0000313" key="6">
    <source>
        <dbReference type="EMBL" id="CUT98684.1"/>
    </source>
</evidence>
<feature type="domain" description="PDZ" evidence="5">
    <location>
        <begin position="159"/>
        <end position="245"/>
    </location>
</feature>
<dbReference type="InterPro" id="IPR001478">
    <property type="entry name" value="PDZ"/>
</dbReference>
<dbReference type="GO" id="GO:0005737">
    <property type="term" value="C:cytoplasm"/>
    <property type="evidence" value="ECO:0007669"/>
    <property type="project" value="UniProtKB-SubCell"/>
</dbReference>
<dbReference type="Proteomes" id="UP000017246">
    <property type="component" value="Unassembled WGS sequence"/>
</dbReference>
<comment type="subcellular location">
    <subcellularLocation>
        <location evidence="1">Cytoplasm</location>
    </subcellularLocation>
</comment>
<organism evidence="6 7">
    <name type="scientific">Echinococcus multilocularis</name>
    <name type="common">Fox tapeworm</name>
    <dbReference type="NCBI Taxonomy" id="6211"/>
    <lineage>
        <taxon>Eukaryota</taxon>
        <taxon>Metazoa</taxon>
        <taxon>Spiralia</taxon>
        <taxon>Lophotrochozoa</taxon>
        <taxon>Platyhelminthes</taxon>
        <taxon>Cestoda</taxon>
        <taxon>Eucestoda</taxon>
        <taxon>Cyclophyllidea</taxon>
        <taxon>Taeniidae</taxon>
        <taxon>Echinococcus</taxon>
    </lineage>
</organism>
<feature type="region of interest" description="Disordered" evidence="4">
    <location>
        <begin position="1"/>
        <end position="21"/>
    </location>
</feature>